<dbReference type="GO" id="GO:0003700">
    <property type="term" value="F:DNA-binding transcription factor activity"/>
    <property type="evidence" value="ECO:0007669"/>
    <property type="project" value="TreeGrafter"/>
</dbReference>
<sequence length="201" mass="22132">MNSSKPVRGRPRDPAVEKRILTAAMDTYARTGWAAFTMDAVAQCSGVGKSALYLRWSSKEKLLVDALEEHSAPVLAPDTGALETDVLALATELLRYFLDPVGWVAVRVAVDSAVQTAAFGHIRDRIVRMHNEAASDMVQRAVRRGEFPGEEQVQPFIQALYGAVLMHVLTLDPGGRDQARDNLEEHVAPLVDFVLSRIRPE</sequence>
<evidence type="ECO:0000256" key="4">
    <source>
        <dbReference type="PROSITE-ProRule" id="PRU00335"/>
    </source>
</evidence>
<proteinExistence type="predicted"/>
<evidence type="ECO:0000256" key="1">
    <source>
        <dbReference type="ARBA" id="ARBA00023015"/>
    </source>
</evidence>
<dbReference type="InterPro" id="IPR009057">
    <property type="entry name" value="Homeodomain-like_sf"/>
</dbReference>
<dbReference type="GO" id="GO:0000976">
    <property type="term" value="F:transcription cis-regulatory region binding"/>
    <property type="evidence" value="ECO:0007669"/>
    <property type="project" value="TreeGrafter"/>
</dbReference>
<dbReference type="Gene3D" id="1.10.357.10">
    <property type="entry name" value="Tetracycline Repressor, domain 2"/>
    <property type="match status" value="1"/>
</dbReference>
<dbReference type="Pfam" id="PF00440">
    <property type="entry name" value="TetR_N"/>
    <property type="match status" value="1"/>
</dbReference>
<keyword evidence="7" id="KW-1185">Reference proteome</keyword>
<dbReference type="Proteomes" id="UP000318578">
    <property type="component" value="Unassembled WGS sequence"/>
</dbReference>
<dbReference type="InterPro" id="IPR001647">
    <property type="entry name" value="HTH_TetR"/>
</dbReference>
<dbReference type="PROSITE" id="PS50977">
    <property type="entry name" value="HTH_TETR_2"/>
    <property type="match status" value="1"/>
</dbReference>
<accession>A0A558AB13</accession>
<evidence type="ECO:0000313" key="6">
    <source>
        <dbReference type="EMBL" id="TVT21458.1"/>
    </source>
</evidence>
<keyword evidence="1" id="KW-0805">Transcription regulation</keyword>
<dbReference type="AlphaFoldDB" id="A0A558AB13"/>
<dbReference type="Gene3D" id="1.10.10.60">
    <property type="entry name" value="Homeodomain-like"/>
    <property type="match status" value="1"/>
</dbReference>
<protein>
    <submittedName>
        <fullName evidence="6">TetR/AcrR family transcriptional regulator</fullName>
    </submittedName>
</protein>
<gene>
    <name evidence="6" type="ORF">FNH06_16895</name>
</gene>
<dbReference type="OrthoDB" id="9796019at2"/>
<dbReference type="SUPFAM" id="SSF46689">
    <property type="entry name" value="Homeodomain-like"/>
    <property type="match status" value="1"/>
</dbReference>
<dbReference type="InterPro" id="IPR036271">
    <property type="entry name" value="Tet_transcr_reg_TetR-rel_C_sf"/>
</dbReference>
<keyword evidence="3" id="KW-0804">Transcription</keyword>
<comment type="caution">
    <text evidence="6">The sequence shown here is derived from an EMBL/GenBank/DDBJ whole genome shotgun (WGS) entry which is preliminary data.</text>
</comment>
<dbReference type="PANTHER" id="PTHR30055:SF148">
    <property type="entry name" value="TETR-FAMILY TRANSCRIPTIONAL REGULATOR"/>
    <property type="match status" value="1"/>
</dbReference>
<dbReference type="EMBL" id="VJZA01000026">
    <property type="protein sequence ID" value="TVT21458.1"/>
    <property type="molecule type" value="Genomic_DNA"/>
</dbReference>
<feature type="DNA-binding region" description="H-T-H motif" evidence="4">
    <location>
        <begin position="37"/>
        <end position="56"/>
    </location>
</feature>
<evidence type="ECO:0000256" key="3">
    <source>
        <dbReference type="ARBA" id="ARBA00023163"/>
    </source>
</evidence>
<dbReference type="InterPro" id="IPR050109">
    <property type="entry name" value="HTH-type_TetR-like_transc_reg"/>
</dbReference>
<organism evidence="6 7">
    <name type="scientific">Amycolatopsis acidiphila</name>
    <dbReference type="NCBI Taxonomy" id="715473"/>
    <lineage>
        <taxon>Bacteria</taxon>
        <taxon>Bacillati</taxon>
        <taxon>Actinomycetota</taxon>
        <taxon>Actinomycetes</taxon>
        <taxon>Pseudonocardiales</taxon>
        <taxon>Pseudonocardiaceae</taxon>
        <taxon>Amycolatopsis</taxon>
    </lineage>
</organism>
<name>A0A558AB13_9PSEU</name>
<dbReference type="Pfam" id="PF16859">
    <property type="entry name" value="TetR_C_11"/>
    <property type="match status" value="1"/>
</dbReference>
<feature type="domain" description="HTH tetR-type" evidence="5">
    <location>
        <begin position="14"/>
        <end position="74"/>
    </location>
</feature>
<dbReference type="RefSeq" id="WP_144639429.1">
    <property type="nucleotide sequence ID" value="NZ_BNAX01000008.1"/>
</dbReference>
<dbReference type="SUPFAM" id="SSF48498">
    <property type="entry name" value="Tetracyclin repressor-like, C-terminal domain"/>
    <property type="match status" value="1"/>
</dbReference>
<evidence type="ECO:0000259" key="5">
    <source>
        <dbReference type="PROSITE" id="PS50977"/>
    </source>
</evidence>
<keyword evidence="2 4" id="KW-0238">DNA-binding</keyword>
<reference evidence="6 7" key="1">
    <citation type="submission" date="2019-07" db="EMBL/GenBank/DDBJ databases">
        <title>New species of Amycolatopsis and Streptomyces.</title>
        <authorList>
            <person name="Duangmal K."/>
            <person name="Teo W.F.A."/>
            <person name="Lipun K."/>
        </authorList>
    </citation>
    <scope>NUCLEOTIDE SEQUENCE [LARGE SCALE GENOMIC DNA]</scope>
    <source>
        <strain evidence="6 7">JCM 30562</strain>
    </source>
</reference>
<dbReference type="PRINTS" id="PR00455">
    <property type="entry name" value="HTHTETR"/>
</dbReference>
<dbReference type="InterPro" id="IPR011075">
    <property type="entry name" value="TetR_C"/>
</dbReference>
<evidence type="ECO:0000256" key="2">
    <source>
        <dbReference type="ARBA" id="ARBA00023125"/>
    </source>
</evidence>
<evidence type="ECO:0000313" key="7">
    <source>
        <dbReference type="Proteomes" id="UP000318578"/>
    </source>
</evidence>
<dbReference type="PANTHER" id="PTHR30055">
    <property type="entry name" value="HTH-TYPE TRANSCRIPTIONAL REGULATOR RUTR"/>
    <property type="match status" value="1"/>
</dbReference>